<dbReference type="Pfam" id="PF14779">
    <property type="entry name" value="BBS1"/>
    <property type="match status" value="1"/>
</dbReference>
<dbReference type="InterPro" id="IPR036322">
    <property type="entry name" value="WD40_repeat_dom_sf"/>
</dbReference>
<name>A0ABR1BU60_NECAM</name>
<dbReference type="PANTHER" id="PTHR20870">
    <property type="entry name" value="BARDET-BIEDL SYNDROME 1 PROTEIN"/>
    <property type="match status" value="1"/>
</dbReference>
<organism evidence="3 4">
    <name type="scientific">Necator americanus</name>
    <name type="common">Human hookworm</name>
    <dbReference type="NCBI Taxonomy" id="51031"/>
    <lineage>
        <taxon>Eukaryota</taxon>
        <taxon>Metazoa</taxon>
        <taxon>Ecdysozoa</taxon>
        <taxon>Nematoda</taxon>
        <taxon>Chromadorea</taxon>
        <taxon>Rhabditida</taxon>
        <taxon>Rhabditina</taxon>
        <taxon>Rhabditomorpha</taxon>
        <taxon>Strongyloidea</taxon>
        <taxon>Ancylostomatidae</taxon>
        <taxon>Bunostominae</taxon>
        <taxon>Necator</taxon>
    </lineage>
</organism>
<dbReference type="Proteomes" id="UP001303046">
    <property type="component" value="Unassembled WGS sequence"/>
</dbReference>
<dbReference type="InterPro" id="IPR056419">
    <property type="entry name" value="GAE_BBS1"/>
</dbReference>
<proteinExistence type="predicted"/>
<dbReference type="InterPro" id="IPR028784">
    <property type="entry name" value="BBS1"/>
</dbReference>
<dbReference type="EMBL" id="JAVFWL010000001">
    <property type="protein sequence ID" value="KAK6729924.1"/>
    <property type="molecule type" value="Genomic_DNA"/>
</dbReference>
<accession>A0ABR1BU60</accession>
<keyword evidence="4" id="KW-1185">Reference proteome</keyword>
<feature type="domain" description="Bardet-Biedl syndrome 1 protein GAE" evidence="2">
    <location>
        <begin position="440"/>
        <end position="540"/>
    </location>
</feature>
<protein>
    <recommendedName>
        <fullName evidence="5">Bardet-Biedl syndrome 1 N-terminal domain-containing protein</fullName>
    </recommendedName>
</protein>
<evidence type="ECO:0000259" key="1">
    <source>
        <dbReference type="Pfam" id="PF14779"/>
    </source>
</evidence>
<dbReference type="SUPFAM" id="SSF50978">
    <property type="entry name" value="WD40 repeat-like"/>
    <property type="match status" value="1"/>
</dbReference>
<sequence>MVPSGFQPPYPPHRFNMRLKVFKGVTVVGESALADLPTAVVSFYNEKISLPAIGVASGSYIRIYKNLKPFYQYNIPSAPVHKVEQEAWTKTCVKQLTHDQLYTVIQSVANEISPKQLTPLSQTLLVTKPEERSQFIDYYATPKYVNNLQNPAAITCLASVPKSSMDNIDVLVVGTELGMIRIVDSQAFQILADCRIPGIPVQIVTYGVFDIEYRLFVSTRDGNIFSIKRDQTVREKPIISCKMDIISFARVHKMLAVATTDHMLQFYSFGGKCLNAVSIGSPIKGLEPFHYAPKQFEGVLVLLENQVRLYTHLNLLDIVKIERQLSWIKFGQFGREEGALILGTRDGGLVVKLFRRKASLDERIDLAAPPKPYTIKLNIPKKSKIFIDQTVRERDNVNQINQTYQRDLFLIKYHATKAFASMVSTSEASVSTDPNHSVDIAVTVNGFGPKFRLTVKLSCAAKAPLYNLWLSMVFSQTIYQFSETLIPVSILVPGHFYTFTTLVECTEPEKGISEDIRVLLIKEDKSTPLVTAIVTMPTSEVSLLD</sequence>
<evidence type="ECO:0000259" key="2">
    <source>
        <dbReference type="Pfam" id="PF23304"/>
    </source>
</evidence>
<reference evidence="3 4" key="1">
    <citation type="submission" date="2023-08" db="EMBL/GenBank/DDBJ databases">
        <title>A Necator americanus chromosomal reference genome.</title>
        <authorList>
            <person name="Ilik V."/>
            <person name="Petrzelkova K.J."/>
            <person name="Pardy F."/>
            <person name="Fuh T."/>
            <person name="Niatou-Singa F.S."/>
            <person name="Gouil Q."/>
            <person name="Baker L."/>
            <person name="Ritchie M.E."/>
            <person name="Jex A.R."/>
            <person name="Gazzola D."/>
            <person name="Li H."/>
            <person name="Toshio Fujiwara R."/>
            <person name="Zhan B."/>
            <person name="Aroian R.V."/>
            <person name="Pafco B."/>
            <person name="Schwarz E.M."/>
        </authorList>
    </citation>
    <scope>NUCLEOTIDE SEQUENCE [LARGE SCALE GENOMIC DNA]</scope>
    <source>
        <strain evidence="3 4">Aroian</strain>
        <tissue evidence="3">Whole animal</tissue>
    </source>
</reference>
<feature type="domain" description="Bardet-Biedl syndrome 1 N-terminal" evidence="1">
    <location>
        <begin position="14"/>
        <end position="228"/>
    </location>
</feature>
<gene>
    <name evidence="3" type="primary">Necator_chrI.g2902</name>
    <name evidence="3" type="ORF">RB195_006773</name>
</gene>
<comment type="caution">
    <text evidence="3">The sequence shown here is derived from an EMBL/GenBank/DDBJ whole genome shotgun (WGS) entry which is preliminary data.</text>
</comment>
<dbReference type="PANTHER" id="PTHR20870:SF0">
    <property type="entry name" value="BARDET-BIEDL SYNDROME 1 PROTEIN"/>
    <property type="match status" value="1"/>
</dbReference>
<evidence type="ECO:0000313" key="4">
    <source>
        <dbReference type="Proteomes" id="UP001303046"/>
    </source>
</evidence>
<dbReference type="Pfam" id="PF23304">
    <property type="entry name" value="GAE_BBS1"/>
    <property type="match status" value="1"/>
</dbReference>
<evidence type="ECO:0008006" key="5">
    <source>
        <dbReference type="Google" id="ProtNLM"/>
    </source>
</evidence>
<evidence type="ECO:0000313" key="3">
    <source>
        <dbReference type="EMBL" id="KAK6729924.1"/>
    </source>
</evidence>
<dbReference type="InterPro" id="IPR032728">
    <property type="entry name" value="BBS1_N"/>
</dbReference>